<dbReference type="SUPFAM" id="SSF53187">
    <property type="entry name" value="Zn-dependent exopeptidases"/>
    <property type="match status" value="1"/>
</dbReference>
<evidence type="ECO:0000259" key="6">
    <source>
        <dbReference type="Pfam" id="PF07687"/>
    </source>
</evidence>
<keyword evidence="2" id="KW-0645">Protease</keyword>
<protein>
    <submittedName>
        <fullName evidence="7">M20/M25/M40 family metallo-hydrolase</fullName>
    </submittedName>
</protein>
<dbReference type="Pfam" id="PF01546">
    <property type="entry name" value="Peptidase_M20"/>
    <property type="match status" value="1"/>
</dbReference>
<accession>A0A4Y6PT41</accession>
<dbReference type="NCBIfam" id="NF005913">
    <property type="entry name" value="PRK07906.1"/>
    <property type="match status" value="1"/>
</dbReference>
<evidence type="ECO:0000256" key="3">
    <source>
        <dbReference type="ARBA" id="ARBA00022723"/>
    </source>
</evidence>
<dbReference type="GO" id="GO:0046872">
    <property type="term" value="F:metal ion binding"/>
    <property type="evidence" value="ECO:0007669"/>
    <property type="project" value="UniProtKB-KW"/>
</dbReference>
<dbReference type="SUPFAM" id="SSF55031">
    <property type="entry name" value="Bacterial exopeptidase dimerisation domain"/>
    <property type="match status" value="1"/>
</dbReference>
<dbReference type="PROSITE" id="PS00758">
    <property type="entry name" value="ARGE_DAPE_CPG2_1"/>
    <property type="match status" value="1"/>
</dbReference>
<dbReference type="PANTHER" id="PTHR45962:SF1">
    <property type="entry name" value="N-FATTY-ACYL-AMINO ACID SYNTHASE_HYDROLASE PM20D1"/>
    <property type="match status" value="1"/>
</dbReference>
<dbReference type="Gene3D" id="3.40.630.10">
    <property type="entry name" value="Zn peptidases"/>
    <property type="match status" value="1"/>
</dbReference>
<evidence type="ECO:0000313" key="8">
    <source>
        <dbReference type="Proteomes" id="UP000315995"/>
    </source>
</evidence>
<keyword evidence="3" id="KW-0479">Metal-binding</keyword>
<dbReference type="InterPro" id="IPR047177">
    <property type="entry name" value="Pept_M20A"/>
</dbReference>
<organism evidence="7 8">
    <name type="scientific">Persicimonas caeni</name>
    <dbReference type="NCBI Taxonomy" id="2292766"/>
    <lineage>
        <taxon>Bacteria</taxon>
        <taxon>Deltaproteobacteria</taxon>
        <taxon>Bradymonadales</taxon>
        <taxon>Bradymonadaceae</taxon>
        <taxon>Persicimonas</taxon>
    </lineage>
</organism>
<keyword evidence="8" id="KW-1185">Reference proteome</keyword>
<dbReference type="Gene3D" id="1.10.150.900">
    <property type="match status" value="1"/>
</dbReference>
<dbReference type="Pfam" id="PF07687">
    <property type="entry name" value="M20_dimer"/>
    <property type="match status" value="1"/>
</dbReference>
<dbReference type="Proteomes" id="UP000315995">
    <property type="component" value="Chromosome"/>
</dbReference>
<dbReference type="OrthoDB" id="5486471at2"/>
<proteinExistence type="inferred from homology"/>
<dbReference type="EMBL" id="CP041186">
    <property type="protein sequence ID" value="QDG51197.1"/>
    <property type="molecule type" value="Genomic_DNA"/>
</dbReference>
<sequence>MPLDPHGIDWDETGREAVELFKGLLRLDTTNPPGNENRAAEYLAEALSEDGLDPWIVESAPGRANLVVRLPATVDTPTGGPLLLAGHTDVVPAQAARWTHPPFSGAEEDGHIWGRGAVDMKNMVAMSTMVAKLMARSGRERKRDLIVAAVADEEAGCGHGSKFLVDNHPSRVNAEFMLGEVGGFWLNIGPQSYIPIMVAEKGSVHLRMTARGPSGHGSIPRPDNALVQLASAIETLGKNRLPYHLSPVMEDFIRKLADTQPLPASMGLKSLLNSRLSGPVLDKILPDPSISRNFNALLHNTVSPTVMHAGSNRNVIPGEASCDLDGRTLPHFNGQDLKREVERCIDDPAIDIEVVSEAPAVQANPIGSPLLDTITDTLAVHAPDAIPAPYMIPGHTDARFFSRLGMRCYGFAPLKLDPDSDLVFSDLFHGVDERVPVDGFVWGQRVLYDVVSRFLAK</sequence>
<accession>A0A5B8Y5C9</accession>
<evidence type="ECO:0000256" key="1">
    <source>
        <dbReference type="ARBA" id="ARBA00006247"/>
    </source>
</evidence>
<evidence type="ECO:0000256" key="4">
    <source>
        <dbReference type="ARBA" id="ARBA00022801"/>
    </source>
</evidence>
<dbReference type="GO" id="GO:0006508">
    <property type="term" value="P:proteolysis"/>
    <property type="evidence" value="ECO:0007669"/>
    <property type="project" value="UniProtKB-KW"/>
</dbReference>
<comment type="similarity">
    <text evidence="1">Belongs to the peptidase M20A family.</text>
</comment>
<dbReference type="PANTHER" id="PTHR45962">
    <property type="entry name" value="N-FATTY-ACYL-AMINO ACID SYNTHASE/HYDROLASE PM20D1"/>
    <property type="match status" value="1"/>
</dbReference>
<evidence type="ECO:0000256" key="2">
    <source>
        <dbReference type="ARBA" id="ARBA00022670"/>
    </source>
</evidence>
<dbReference type="Gene3D" id="3.30.70.360">
    <property type="match status" value="1"/>
</dbReference>
<dbReference type="InterPro" id="IPR011650">
    <property type="entry name" value="Peptidase_M20_dimer"/>
</dbReference>
<name>A0A4Y6PT41_PERCE</name>
<dbReference type="InterPro" id="IPR001261">
    <property type="entry name" value="ArgE/DapE_CS"/>
</dbReference>
<dbReference type="GO" id="GO:0008233">
    <property type="term" value="F:peptidase activity"/>
    <property type="evidence" value="ECO:0007669"/>
    <property type="project" value="UniProtKB-KW"/>
</dbReference>
<keyword evidence="5" id="KW-0862">Zinc</keyword>
<feature type="domain" description="Peptidase M20 dimerisation" evidence="6">
    <location>
        <begin position="198"/>
        <end position="349"/>
    </location>
</feature>
<evidence type="ECO:0000313" key="7">
    <source>
        <dbReference type="EMBL" id="QDG51197.1"/>
    </source>
</evidence>
<keyword evidence="4 7" id="KW-0378">Hydrolase</keyword>
<reference evidence="7 8" key="1">
    <citation type="submission" date="2019-06" db="EMBL/GenBank/DDBJ databases">
        <title>Persicimonas caeni gen. nov., sp. nov., a predatory bacterium isolated from solar saltern.</title>
        <authorList>
            <person name="Wang S."/>
        </authorList>
    </citation>
    <scope>NUCLEOTIDE SEQUENCE [LARGE SCALE GENOMIC DNA]</scope>
    <source>
        <strain evidence="7 8">YN101</strain>
    </source>
</reference>
<dbReference type="AlphaFoldDB" id="A0A4Y6PT41"/>
<gene>
    <name evidence="7" type="ORF">FIV42_10735</name>
</gene>
<dbReference type="InterPro" id="IPR002933">
    <property type="entry name" value="Peptidase_M20"/>
</dbReference>
<dbReference type="PIRSF" id="PIRSF036696">
    <property type="entry name" value="ACY-1"/>
    <property type="match status" value="1"/>
</dbReference>
<dbReference type="InterPro" id="IPR036264">
    <property type="entry name" value="Bact_exopeptidase_dim_dom"/>
</dbReference>
<dbReference type="FunFam" id="1.10.150.900:FF:000002">
    <property type="entry name" value="M20/M25/M40 family peptidase"/>
    <property type="match status" value="1"/>
</dbReference>
<evidence type="ECO:0000256" key="5">
    <source>
        <dbReference type="ARBA" id="ARBA00022833"/>
    </source>
</evidence>
<dbReference type="RefSeq" id="WP_141197682.1">
    <property type="nucleotide sequence ID" value="NZ_CP041186.1"/>
</dbReference>